<proteinExistence type="predicted"/>
<accession>A0A937K5Y0</accession>
<dbReference type="SMART" id="SM00422">
    <property type="entry name" value="HTH_MERR"/>
    <property type="match status" value="1"/>
</dbReference>
<dbReference type="InterPro" id="IPR009061">
    <property type="entry name" value="DNA-bd_dom_put_sf"/>
</dbReference>
<dbReference type="Pfam" id="PF13411">
    <property type="entry name" value="MerR_1"/>
    <property type="match status" value="1"/>
</dbReference>
<dbReference type="Proteomes" id="UP000623681">
    <property type="component" value="Unassembled WGS sequence"/>
</dbReference>
<dbReference type="GO" id="GO:0003677">
    <property type="term" value="F:DNA binding"/>
    <property type="evidence" value="ECO:0007669"/>
    <property type="project" value="UniProtKB-KW"/>
</dbReference>
<evidence type="ECO:0000313" key="4">
    <source>
        <dbReference type="EMBL" id="MBL4933088.1"/>
    </source>
</evidence>
<name>A0A937K5Y0_9CLOT</name>
<keyword evidence="5" id="KW-1185">Reference proteome</keyword>
<evidence type="ECO:0000256" key="2">
    <source>
        <dbReference type="SAM" id="Coils"/>
    </source>
</evidence>
<gene>
    <name evidence="4" type="ORF">JK634_14840</name>
</gene>
<keyword evidence="2" id="KW-0175">Coiled coil</keyword>
<dbReference type="PROSITE" id="PS50937">
    <property type="entry name" value="HTH_MERR_2"/>
    <property type="match status" value="1"/>
</dbReference>
<comment type="caution">
    <text evidence="4">The sequence shown here is derived from an EMBL/GenBank/DDBJ whole genome shotgun (WGS) entry which is preliminary data.</text>
</comment>
<dbReference type="AlphaFoldDB" id="A0A937K5Y0"/>
<reference evidence="4" key="1">
    <citation type="submission" date="2021-01" db="EMBL/GenBank/DDBJ databases">
        <title>Genome public.</title>
        <authorList>
            <person name="Liu C."/>
            <person name="Sun Q."/>
        </authorList>
    </citation>
    <scope>NUCLEOTIDE SEQUENCE</scope>
    <source>
        <strain evidence="4">YIM B02565</strain>
    </source>
</reference>
<dbReference type="InterPro" id="IPR036244">
    <property type="entry name" value="TipA-like_antibiotic-bd"/>
</dbReference>
<dbReference type="EMBL" id="JAESWA010000023">
    <property type="protein sequence ID" value="MBL4933088.1"/>
    <property type="molecule type" value="Genomic_DNA"/>
</dbReference>
<dbReference type="PANTHER" id="PTHR30204:SF90">
    <property type="entry name" value="HTH-TYPE TRANSCRIPTIONAL ACTIVATOR MTA"/>
    <property type="match status" value="1"/>
</dbReference>
<dbReference type="InterPro" id="IPR047057">
    <property type="entry name" value="MerR_fam"/>
</dbReference>
<dbReference type="RefSeq" id="WP_202768456.1">
    <property type="nucleotide sequence ID" value="NZ_JAESWA010000023.1"/>
</dbReference>
<dbReference type="Gene3D" id="1.10.1660.10">
    <property type="match status" value="1"/>
</dbReference>
<dbReference type="SUPFAM" id="SSF46955">
    <property type="entry name" value="Putative DNA-binding domain"/>
    <property type="match status" value="1"/>
</dbReference>
<organism evidence="4 5">
    <name type="scientific">Clostridium paridis</name>
    <dbReference type="NCBI Taxonomy" id="2803863"/>
    <lineage>
        <taxon>Bacteria</taxon>
        <taxon>Bacillati</taxon>
        <taxon>Bacillota</taxon>
        <taxon>Clostridia</taxon>
        <taxon>Eubacteriales</taxon>
        <taxon>Clostridiaceae</taxon>
        <taxon>Clostridium</taxon>
    </lineage>
</organism>
<dbReference type="CDD" id="cd01106">
    <property type="entry name" value="HTH_TipAL-Mta"/>
    <property type="match status" value="1"/>
</dbReference>
<evidence type="ECO:0000313" key="5">
    <source>
        <dbReference type="Proteomes" id="UP000623681"/>
    </source>
</evidence>
<dbReference type="InterPro" id="IPR000551">
    <property type="entry name" value="MerR-type_HTH_dom"/>
</dbReference>
<sequence length="248" mass="29258">MQYYTVKEIADLTGVTIKTLYHYHKIGLLVPCNITESGYRIYGIEELERLQQILFYRELDFSLNDIKKALENETSRIDCLTKQHEMLKARRQRMDSLISTIEQSIIFTKKGENMEKSDMFKGFNEVEWVKALKEQNEYLNHNYGYDMLKEQEIEVEKMNRSAVEAQGFTKFMIEALRSGIKASDEKVQKAVEDHIVFINDNSIDMDAKKYLNTSRFMLEDDFHRNMLENQQIGLAYYQYAAAELYAEK</sequence>
<evidence type="ECO:0000256" key="1">
    <source>
        <dbReference type="ARBA" id="ARBA00023125"/>
    </source>
</evidence>
<feature type="coiled-coil region" evidence="2">
    <location>
        <begin position="63"/>
        <end position="90"/>
    </location>
</feature>
<dbReference type="PANTHER" id="PTHR30204">
    <property type="entry name" value="REDOX-CYCLING DRUG-SENSING TRANSCRIPTIONAL ACTIVATOR SOXR"/>
    <property type="match status" value="1"/>
</dbReference>
<feature type="domain" description="HTH merR-type" evidence="3">
    <location>
        <begin position="3"/>
        <end position="72"/>
    </location>
</feature>
<evidence type="ECO:0000259" key="3">
    <source>
        <dbReference type="PROSITE" id="PS50937"/>
    </source>
</evidence>
<dbReference type="GO" id="GO:0003700">
    <property type="term" value="F:DNA-binding transcription factor activity"/>
    <property type="evidence" value="ECO:0007669"/>
    <property type="project" value="InterPro"/>
</dbReference>
<protein>
    <submittedName>
        <fullName evidence="4">MerR family transcriptional regulator</fullName>
    </submittedName>
</protein>
<keyword evidence="1" id="KW-0238">DNA-binding</keyword>
<dbReference type="Gene3D" id="1.10.490.50">
    <property type="entry name" value="Antibiotic binding domain of TipA-like multidrug resistance regulators"/>
    <property type="match status" value="1"/>
</dbReference>